<dbReference type="PANTHER" id="PTHR21016">
    <property type="entry name" value="BETA-AMYLOID BINDING PROTEIN-RELATED"/>
    <property type="match status" value="1"/>
</dbReference>
<name>A0A8J7F617_9CYAN</name>
<gene>
    <name evidence="7" type="ORF">IQ247_25700</name>
</gene>
<dbReference type="AlphaFoldDB" id="A0A8J7F617"/>
<organism evidence="7 8">
    <name type="scientific">Plectonema cf. radiosum LEGE 06105</name>
    <dbReference type="NCBI Taxonomy" id="945769"/>
    <lineage>
        <taxon>Bacteria</taxon>
        <taxon>Bacillati</taxon>
        <taxon>Cyanobacteriota</taxon>
        <taxon>Cyanophyceae</taxon>
        <taxon>Oscillatoriophycideae</taxon>
        <taxon>Oscillatoriales</taxon>
        <taxon>Microcoleaceae</taxon>
        <taxon>Plectonema</taxon>
    </lineage>
</organism>
<evidence type="ECO:0000256" key="4">
    <source>
        <dbReference type="ARBA" id="ARBA00023136"/>
    </source>
</evidence>
<evidence type="ECO:0000256" key="2">
    <source>
        <dbReference type="ARBA" id="ARBA00022692"/>
    </source>
</evidence>
<reference evidence="7" key="1">
    <citation type="submission" date="2020-10" db="EMBL/GenBank/DDBJ databases">
        <authorList>
            <person name="Castelo-Branco R."/>
            <person name="Eusebio N."/>
            <person name="Adriana R."/>
            <person name="Vieira A."/>
            <person name="Brugerolle De Fraissinette N."/>
            <person name="Rezende De Castro R."/>
            <person name="Schneider M.P."/>
            <person name="Vasconcelos V."/>
            <person name="Leao P.N."/>
        </authorList>
    </citation>
    <scope>NUCLEOTIDE SEQUENCE</scope>
    <source>
        <strain evidence="7">LEGE 06105</strain>
    </source>
</reference>
<evidence type="ECO:0000313" key="7">
    <source>
        <dbReference type="EMBL" id="MBE9216015.1"/>
    </source>
</evidence>
<accession>A0A8J7F617</accession>
<dbReference type="Pfam" id="PF05154">
    <property type="entry name" value="TM2"/>
    <property type="match status" value="1"/>
</dbReference>
<dbReference type="EMBL" id="JADEWL010000132">
    <property type="protein sequence ID" value="MBE9216015.1"/>
    <property type="molecule type" value="Genomic_DNA"/>
</dbReference>
<evidence type="ECO:0000256" key="1">
    <source>
        <dbReference type="ARBA" id="ARBA00004141"/>
    </source>
</evidence>
<protein>
    <submittedName>
        <fullName evidence="7">NINE protein</fullName>
    </submittedName>
</protein>
<evidence type="ECO:0000256" key="5">
    <source>
        <dbReference type="SAM" id="Phobius"/>
    </source>
</evidence>
<dbReference type="GO" id="GO:0016020">
    <property type="term" value="C:membrane"/>
    <property type="evidence" value="ECO:0007669"/>
    <property type="project" value="UniProtKB-SubCell"/>
</dbReference>
<feature type="domain" description="TM2" evidence="6">
    <location>
        <begin position="22"/>
        <end position="67"/>
    </location>
</feature>
<evidence type="ECO:0000313" key="8">
    <source>
        <dbReference type="Proteomes" id="UP000620559"/>
    </source>
</evidence>
<sequence length="173" mass="19383">MKVEIRDKEKEKEKEKERLKISYILNLLGFLGFTGGLHRLYNGKIATGLLWMFTLGLFGLGQFVDLFLIPNMVEEREIKLRLKAGLSPFGVGESYQAVASEIYHSPQETLMVELLKAAERRGGKLSVTQGVIETGATFSQVETTLKEMYKSGYVDIGNSPDNGAVTYIFHELT</sequence>
<dbReference type="Proteomes" id="UP000620559">
    <property type="component" value="Unassembled WGS sequence"/>
</dbReference>
<dbReference type="InterPro" id="IPR007829">
    <property type="entry name" value="TM2"/>
</dbReference>
<feature type="transmembrane region" description="Helical" evidence="5">
    <location>
        <begin position="50"/>
        <end position="73"/>
    </location>
</feature>
<dbReference type="RefSeq" id="WP_193924352.1">
    <property type="nucleotide sequence ID" value="NZ_JADEWL010000132.1"/>
</dbReference>
<keyword evidence="8" id="KW-1185">Reference proteome</keyword>
<evidence type="ECO:0000256" key="3">
    <source>
        <dbReference type="ARBA" id="ARBA00022989"/>
    </source>
</evidence>
<proteinExistence type="predicted"/>
<comment type="caution">
    <text evidence="7">The sequence shown here is derived from an EMBL/GenBank/DDBJ whole genome shotgun (WGS) entry which is preliminary data.</text>
</comment>
<dbReference type="PANTHER" id="PTHR21016:SF25">
    <property type="entry name" value="TM2 DOMAIN-CONTAINING PROTEIN DDB_G0277895-RELATED"/>
    <property type="match status" value="1"/>
</dbReference>
<keyword evidence="4 5" id="KW-0472">Membrane</keyword>
<keyword evidence="3 5" id="KW-1133">Transmembrane helix</keyword>
<evidence type="ECO:0000259" key="6">
    <source>
        <dbReference type="Pfam" id="PF05154"/>
    </source>
</evidence>
<comment type="subcellular location">
    <subcellularLocation>
        <location evidence="1">Membrane</location>
        <topology evidence="1">Multi-pass membrane protein</topology>
    </subcellularLocation>
</comment>
<keyword evidence="2 5" id="KW-0812">Transmembrane</keyword>
<feature type="transmembrane region" description="Helical" evidence="5">
    <location>
        <begin position="21"/>
        <end position="38"/>
    </location>
</feature>
<dbReference type="InterPro" id="IPR050932">
    <property type="entry name" value="TM2D1-3-like"/>
</dbReference>